<keyword evidence="4 7" id="KW-1133">Transmembrane helix</keyword>
<evidence type="ECO:0000256" key="4">
    <source>
        <dbReference type="ARBA" id="ARBA00022989"/>
    </source>
</evidence>
<dbReference type="GO" id="GO:1902201">
    <property type="term" value="P:negative regulation of bacterial-type flagellum-dependent cell motility"/>
    <property type="evidence" value="ECO:0007669"/>
    <property type="project" value="TreeGrafter"/>
</dbReference>
<dbReference type="SUPFAM" id="SSF55073">
    <property type="entry name" value="Nucleotide cyclase"/>
    <property type="match status" value="1"/>
</dbReference>
<dbReference type="InterPro" id="IPR029095">
    <property type="entry name" value="NarX-like_N"/>
</dbReference>
<comment type="subcellular location">
    <subcellularLocation>
        <location evidence="1">Membrane</location>
        <topology evidence="1">Multi-pass membrane protein</topology>
    </subcellularLocation>
</comment>
<dbReference type="InterPro" id="IPR050469">
    <property type="entry name" value="Diguanylate_Cyclase"/>
</dbReference>
<protein>
    <recommendedName>
        <fullName evidence="2">diguanylate cyclase</fullName>
        <ecNumber evidence="2">2.7.7.65</ecNumber>
    </recommendedName>
</protein>
<keyword evidence="5 7" id="KW-0472">Membrane</keyword>
<dbReference type="OrthoDB" id="9812260at2"/>
<dbReference type="InterPro" id="IPR000160">
    <property type="entry name" value="GGDEF_dom"/>
</dbReference>
<evidence type="ECO:0000256" key="1">
    <source>
        <dbReference type="ARBA" id="ARBA00004141"/>
    </source>
</evidence>
<dbReference type="GO" id="GO:0043709">
    <property type="term" value="P:cell adhesion involved in single-species biofilm formation"/>
    <property type="evidence" value="ECO:0007669"/>
    <property type="project" value="TreeGrafter"/>
</dbReference>
<dbReference type="Proteomes" id="UP000253769">
    <property type="component" value="Unassembled WGS sequence"/>
</dbReference>
<accession>A0A369WVJ5</accession>
<dbReference type="GO" id="GO:0005886">
    <property type="term" value="C:plasma membrane"/>
    <property type="evidence" value="ECO:0007669"/>
    <property type="project" value="TreeGrafter"/>
</dbReference>
<dbReference type="RefSeq" id="WP_114694153.1">
    <property type="nucleotide sequence ID" value="NZ_QQOH01000001.1"/>
</dbReference>
<dbReference type="InterPro" id="IPR035965">
    <property type="entry name" value="PAS-like_dom_sf"/>
</dbReference>
<evidence type="ECO:0000313" key="10">
    <source>
        <dbReference type="Proteomes" id="UP000253769"/>
    </source>
</evidence>
<dbReference type="InterPro" id="IPR029787">
    <property type="entry name" value="Nucleotide_cyclase"/>
</dbReference>
<dbReference type="SUPFAM" id="SSF55785">
    <property type="entry name" value="PYP-like sensor domain (PAS domain)"/>
    <property type="match status" value="1"/>
</dbReference>
<dbReference type="SMART" id="SM00267">
    <property type="entry name" value="GGDEF"/>
    <property type="match status" value="1"/>
</dbReference>
<reference evidence="9 10" key="1">
    <citation type="submission" date="2018-07" db="EMBL/GenBank/DDBJ databases">
        <title>Motiliproteus coralliicola sp. nov., a bacterium isolated from Coral.</title>
        <authorList>
            <person name="Wang G."/>
        </authorList>
    </citation>
    <scope>NUCLEOTIDE SEQUENCE [LARGE SCALE GENOMIC DNA]</scope>
    <source>
        <strain evidence="9 10">C34</strain>
    </source>
</reference>
<feature type="domain" description="GGDEF" evidence="8">
    <location>
        <begin position="378"/>
        <end position="511"/>
    </location>
</feature>
<proteinExistence type="predicted"/>
<evidence type="ECO:0000313" key="9">
    <source>
        <dbReference type="EMBL" id="RDE24566.1"/>
    </source>
</evidence>
<keyword evidence="10" id="KW-1185">Reference proteome</keyword>
<dbReference type="PANTHER" id="PTHR45138">
    <property type="entry name" value="REGULATORY COMPONENTS OF SENSORY TRANSDUCTION SYSTEM"/>
    <property type="match status" value="1"/>
</dbReference>
<dbReference type="Pfam" id="PF13188">
    <property type="entry name" value="PAS_8"/>
    <property type="match status" value="1"/>
</dbReference>
<dbReference type="PANTHER" id="PTHR45138:SF9">
    <property type="entry name" value="DIGUANYLATE CYCLASE DGCM-RELATED"/>
    <property type="match status" value="1"/>
</dbReference>
<dbReference type="PROSITE" id="PS50887">
    <property type="entry name" value="GGDEF"/>
    <property type="match status" value="1"/>
</dbReference>
<evidence type="ECO:0000259" key="8">
    <source>
        <dbReference type="PROSITE" id="PS50887"/>
    </source>
</evidence>
<sequence length="517" mass="58683">MIRSSRFITPKQLRKRYIFALSMIALLITVSQLSLQLLIAAQESDSDLINLAGRQRMLSQKIAKSSVNLVQATGSKTKESHRLELREAARLWVKTQQGLQYGDESLGLPGHNSEQIQALFDSIQPAYEAILVDVNLLLEPDISHAESIAALLNIQINEAKFLKSMNEIVFLYAEEAANKVKRIQLFEVFLFVATLLVLVIEVFYIFSPAARRVEQTLNSLKKRYRDLEKLFSATPTGMLLVDARDLSIVVGNQRMLKHLGLDPKRPGRHKLDAFLPQAHQANQTFLERLRLDEQIEEVEIVLDNPLGQTLEMLASVRQADIRGRDVYIIGFTDVTDIKRAQKIIEHHATIDAMTQLINRRTGLLMLEKAFANAQRYHSPLTICYLDLDGLKQANDRYGHAEGDWLIKTFSKIVAESVREADIAARLGGDEFLLVLPQSSDKESLELMQRLKQKLHKIEQDLCKAYSLSFSYGVVQLDSTRHNNAQMLLAEADKQMYLQKHAKREQDPLSPEQDPCSD</sequence>
<dbReference type="InterPro" id="IPR000014">
    <property type="entry name" value="PAS"/>
</dbReference>
<dbReference type="AlphaFoldDB" id="A0A369WVJ5"/>
<dbReference type="CDD" id="cd01949">
    <property type="entry name" value="GGDEF"/>
    <property type="match status" value="1"/>
</dbReference>
<comment type="catalytic activity">
    <reaction evidence="6">
        <text>2 GTP = 3',3'-c-di-GMP + 2 diphosphate</text>
        <dbReference type="Rhea" id="RHEA:24898"/>
        <dbReference type="ChEBI" id="CHEBI:33019"/>
        <dbReference type="ChEBI" id="CHEBI:37565"/>
        <dbReference type="ChEBI" id="CHEBI:58805"/>
        <dbReference type="EC" id="2.7.7.65"/>
    </reaction>
</comment>
<dbReference type="GO" id="GO:0052621">
    <property type="term" value="F:diguanylate cyclase activity"/>
    <property type="evidence" value="ECO:0007669"/>
    <property type="project" value="UniProtKB-EC"/>
</dbReference>
<evidence type="ECO:0000256" key="6">
    <source>
        <dbReference type="ARBA" id="ARBA00034247"/>
    </source>
</evidence>
<evidence type="ECO:0000256" key="2">
    <source>
        <dbReference type="ARBA" id="ARBA00012528"/>
    </source>
</evidence>
<name>A0A369WVJ5_9GAMM</name>
<comment type="caution">
    <text evidence="9">The sequence shown here is derived from an EMBL/GenBank/DDBJ whole genome shotgun (WGS) entry which is preliminary data.</text>
</comment>
<dbReference type="Gene3D" id="3.30.450.20">
    <property type="entry name" value="PAS domain"/>
    <property type="match status" value="1"/>
</dbReference>
<dbReference type="Pfam" id="PF00990">
    <property type="entry name" value="GGDEF"/>
    <property type="match status" value="1"/>
</dbReference>
<organism evidence="9 10">
    <name type="scientific">Motiliproteus coralliicola</name>
    <dbReference type="NCBI Taxonomy" id="2283196"/>
    <lineage>
        <taxon>Bacteria</taxon>
        <taxon>Pseudomonadati</taxon>
        <taxon>Pseudomonadota</taxon>
        <taxon>Gammaproteobacteria</taxon>
        <taxon>Oceanospirillales</taxon>
        <taxon>Oceanospirillaceae</taxon>
        <taxon>Motiliproteus</taxon>
    </lineage>
</organism>
<evidence type="ECO:0000256" key="5">
    <source>
        <dbReference type="ARBA" id="ARBA00023136"/>
    </source>
</evidence>
<evidence type="ECO:0000256" key="7">
    <source>
        <dbReference type="SAM" id="Phobius"/>
    </source>
</evidence>
<keyword evidence="3 7" id="KW-0812">Transmembrane</keyword>
<dbReference type="EMBL" id="QQOH01000001">
    <property type="protein sequence ID" value="RDE24566.1"/>
    <property type="molecule type" value="Genomic_DNA"/>
</dbReference>
<dbReference type="Pfam" id="PF13675">
    <property type="entry name" value="PilJ"/>
    <property type="match status" value="1"/>
</dbReference>
<dbReference type="EC" id="2.7.7.65" evidence="2"/>
<evidence type="ECO:0000256" key="3">
    <source>
        <dbReference type="ARBA" id="ARBA00022692"/>
    </source>
</evidence>
<gene>
    <name evidence="9" type="ORF">DV711_02965</name>
</gene>
<dbReference type="Gene3D" id="3.30.70.270">
    <property type="match status" value="1"/>
</dbReference>
<feature type="transmembrane region" description="Helical" evidence="7">
    <location>
        <begin position="188"/>
        <end position="206"/>
    </location>
</feature>
<dbReference type="NCBIfam" id="TIGR00254">
    <property type="entry name" value="GGDEF"/>
    <property type="match status" value="1"/>
</dbReference>
<dbReference type="InterPro" id="IPR043128">
    <property type="entry name" value="Rev_trsase/Diguanyl_cyclase"/>
</dbReference>